<reference evidence="2" key="1">
    <citation type="submission" date="2016-04" db="EMBL/GenBank/DDBJ databases">
        <authorList>
            <person name="Evans L.H."/>
            <person name="Alamgir A."/>
            <person name="Owens N."/>
            <person name="Weber N.D."/>
            <person name="Virtaneva K."/>
            <person name="Barbian K."/>
            <person name="Babar A."/>
            <person name="Rosenke K."/>
        </authorList>
    </citation>
    <scope>NUCLEOTIDE SEQUENCE</scope>
    <source>
        <strain evidence="2">Nono1</strain>
    </source>
</reference>
<accession>A0A1M4EBA3</accession>
<evidence type="ECO:0000256" key="1">
    <source>
        <dbReference type="SAM" id="MobiDB-lite"/>
    </source>
</evidence>
<feature type="region of interest" description="Disordered" evidence="1">
    <location>
        <begin position="106"/>
        <end position="125"/>
    </location>
</feature>
<feature type="region of interest" description="Disordered" evidence="1">
    <location>
        <begin position="56"/>
        <end position="76"/>
    </location>
</feature>
<protein>
    <submittedName>
        <fullName evidence="2">Uncharacterized protein</fullName>
    </submittedName>
</protein>
<organism evidence="2">
    <name type="scientific">Nonomuraea gerenzanensis</name>
    <dbReference type="NCBI Taxonomy" id="93944"/>
    <lineage>
        <taxon>Bacteria</taxon>
        <taxon>Bacillati</taxon>
        <taxon>Actinomycetota</taxon>
        <taxon>Actinomycetes</taxon>
        <taxon>Streptosporangiales</taxon>
        <taxon>Streptosporangiaceae</taxon>
        <taxon>Nonomuraea</taxon>
    </lineage>
</organism>
<gene>
    <name evidence="2" type="ORF">BN4615_P5562</name>
</gene>
<dbReference type="AlphaFoldDB" id="A0A1M4EBA3"/>
<proteinExistence type="predicted"/>
<name>A0A1M4EBA3_9ACTN</name>
<sequence length="201" mass="21936">MIAHAPRRLSCVPVRLSVVPGGEGGQGPRSLGRAPLCLRISALYGWAGQRRAAEAGPAPAAGTVPGTPAPPPASAPPTRAACWWSCTGRRDRRRDVVVLRLVCRPRPHHRPRPGRHRRGRPRRRRLRLPHHRLAVVPVDLLLPAGARADGGAALLFRLRALALFAIPPFTPLVHHAPRARGVPDPAVHRLPRARRGWEPSR</sequence>
<evidence type="ECO:0000313" key="2">
    <source>
        <dbReference type="EMBL" id="SBO96046.1"/>
    </source>
</evidence>
<dbReference type="EMBL" id="LT559118">
    <property type="protein sequence ID" value="SBO96046.1"/>
    <property type="molecule type" value="Genomic_DNA"/>
</dbReference>
<feature type="compositionally biased region" description="Low complexity" evidence="1">
    <location>
        <begin position="56"/>
        <end position="66"/>
    </location>
</feature>